<evidence type="ECO:0000313" key="11">
    <source>
        <dbReference type="Proteomes" id="UP000678393"/>
    </source>
</evidence>
<sequence>VIKMLVIVVIMFGVCWLPLHTFFLVLDFNPGLTANASKANQQLFTMIYCAAFWLAMFNSCANPIIYGFTNDSFR</sequence>
<dbReference type="PROSITE" id="PS50262">
    <property type="entry name" value="G_PROTEIN_RECEP_F1_2"/>
    <property type="match status" value="1"/>
</dbReference>
<keyword evidence="2 8" id="KW-0812">Transmembrane</keyword>
<feature type="non-terminal residue" evidence="10">
    <location>
        <position position="1"/>
    </location>
</feature>
<evidence type="ECO:0000256" key="4">
    <source>
        <dbReference type="ARBA" id="ARBA00023040"/>
    </source>
</evidence>
<evidence type="ECO:0000256" key="5">
    <source>
        <dbReference type="ARBA" id="ARBA00023136"/>
    </source>
</evidence>
<feature type="transmembrane region" description="Helical" evidence="8">
    <location>
        <begin position="47"/>
        <end position="68"/>
    </location>
</feature>
<feature type="non-terminal residue" evidence="10">
    <location>
        <position position="74"/>
    </location>
</feature>
<dbReference type="EMBL" id="CAJHNH020000982">
    <property type="protein sequence ID" value="CAG5120876.1"/>
    <property type="molecule type" value="Genomic_DNA"/>
</dbReference>
<dbReference type="OrthoDB" id="5981855at2759"/>
<evidence type="ECO:0000256" key="2">
    <source>
        <dbReference type="ARBA" id="ARBA00022692"/>
    </source>
</evidence>
<reference evidence="10" key="1">
    <citation type="submission" date="2021-04" db="EMBL/GenBank/DDBJ databases">
        <authorList>
            <consortium name="Molecular Ecology Group"/>
        </authorList>
    </citation>
    <scope>NUCLEOTIDE SEQUENCE</scope>
</reference>
<feature type="transmembrane region" description="Helical" evidence="8">
    <location>
        <begin position="6"/>
        <end position="26"/>
    </location>
</feature>
<comment type="subcellular location">
    <subcellularLocation>
        <location evidence="1">Membrane</location>
        <topology evidence="1">Multi-pass membrane protein</topology>
    </subcellularLocation>
</comment>
<dbReference type="InterPro" id="IPR000276">
    <property type="entry name" value="GPCR_Rhodpsn"/>
</dbReference>
<dbReference type="GO" id="GO:0005886">
    <property type="term" value="C:plasma membrane"/>
    <property type="evidence" value="ECO:0007669"/>
    <property type="project" value="TreeGrafter"/>
</dbReference>
<dbReference type="PANTHER" id="PTHR45695:SF9">
    <property type="entry name" value="LEUCOKININ RECEPTOR"/>
    <property type="match status" value="1"/>
</dbReference>
<name>A0A8S3Z2L2_9EUPU</name>
<evidence type="ECO:0000256" key="3">
    <source>
        <dbReference type="ARBA" id="ARBA00022989"/>
    </source>
</evidence>
<dbReference type="PRINTS" id="PR00237">
    <property type="entry name" value="GPCRRHODOPSN"/>
</dbReference>
<dbReference type="GO" id="GO:0004930">
    <property type="term" value="F:G protein-coupled receptor activity"/>
    <property type="evidence" value="ECO:0007669"/>
    <property type="project" value="UniProtKB-KW"/>
</dbReference>
<dbReference type="SUPFAM" id="SSF81321">
    <property type="entry name" value="Family A G protein-coupled receptor-like"/>
    <property type="match status" value="1"/>
</dbReference>
<proteinExistence type="predicted"/>
<accession>A0A8S3Z2L2</accession>
<dbReference type="Proteomes" id="UP000678393">
    <property type="component" value="Unassembled WGS sequence"/>
</dbReference>
<keyword evidence="7" id="KW-0807">Transducer</keyword>
<keyword evidence="3 8" id="KW-1133">Transmembrane helix</keyword>
<keyword evidence="11" id="KW-1185">Reference proteome</keyword>
<dbReference type="PANTHER" id="PTHR45695">
    <property type="entry name" value="LEUCOKININ RECEPTOR-RELATED"/>
    <property type="match status" value="1"/>
</dbReference>
<evidence type="ECO:0000313" key="10">
    <source>
        <dbReference type="EMBL" id="CAG5120876.1"/>
    </source>
</evidence>
<evidence type="ECO:0000256" key="8">
    <source>
        <dbReference type="SAM" id="Phobius"/>
    </source>
</evidence>
<dbReference type="Pfam" id="PF00001">
    <property type="entry name" value="7tm_1"/>
    <property type="match status" value="1"/>
</dbReference>
<dbReference type="InterPro" id="IPR017452">
    <property type="entry name" value="GPCR_Rhodpsn_7TM"/>
</dbReference>
<keyword evidence="6" id="KW-0675">Receptor</keyword>
<organism evidence="10 11">
    <name type="scientific">Candidula unifasciata</name>
    <dbReference type="NCBI Taxonomy" id="100452"/>
    <lineage>
        <taxon>Eukaryota</taxon>
        <taxon>Metazoa</taxon>
        <taxon>Spiralia</taxon>
        <taxon>Lophotrochozoa</taxon>
        <taxon>Mollusca</taxon>
        <taxon>Gastropoda</taxon>
        <taxon>Heterobranchia</taxon>
        <taxon>Euthyneura</taxon>
        <taxon>Panpulmonata</taxon>
        <taxon>Eupulmonata</taxon>
        <taxon>Stylommatophora</taxon>
        <taxon>Helicina</taxon>
        <taxon>Helicoidea</taxon>
        <taxon>Geomitridae</taxon>
        <taxon>Candidula</taxon>
    </lineage>
</organism>
<dbReference type="Gene3D" id="1.20.1070.10">
    <property type="entry name" value="Rhodopsin 7-helix transmembrane proteins"/>
    <property type="match status" value="1"/>
</dbReference>
<keyword evidence="5 8" id="KW-0472">Membrane</keyword>
<feature type="domain" description="G-protein coupled receptors family 1 profile" evidence="9">
    <location>
        <begin position="1"/>
        <end position="66"/>
    </location>
</feature>
<evidence type="ECO:0000256" key="7">
    <source>
        <dbReference type="ARBA" id="ARBA00023224"/>
    </source>
</evidence>
<keyword evidence="4" id="KW-0297">G-protein coupled receptor</keyword>
<dbReference type="AlphaFoldDB" id="A0A8S3Z2L2"/>
<protein>
    <recommendedName>
        <fullName evidence="9">G-protein coupled receptors family 1 profile domain-containing protein</fullName>
    </recommendedName>
</protein>
<gene>
    <name evidence="10" type="ORF">CUNI_LOCUS6434</name>
</gene>
<comment type="caution">
    <text evidence="10">The sequence shown here is derived from an EMBL/GenBank/DDBJ whole genome shotgun (WGS) entry which is preliminary data.</text>
</comment>
<evidence type="ECO:0000256" key="1">
    <source>
        <dbReference type="ARBA" id="ARBA00004141"/>
    </source>
</evidence>
<evidence type="ECO:0000259" key="9">
    <source>
        <dbReference type="PROSITE" id="PS50262"/>
    </source>
</evidence>
<evidence type="ECO:0000256" key="6">
    <source>
        <dbReference type="ARBA" id="ARBA00023170"/>
    </source>
</evidence>